<dbReference type="RefSeq" id="WP_379728438.1">
    <property type="nucleotide sequence ID" value="NZ_JBHRYJ010000003.1"/>
</dbReference>
<name>A0ABV7VHT1_9PROT</name>
<evidence type="ECO:0000313" key="2">
    <source>
        <dbReference type="EMBL" id="MFC3677040.1"/>
    </source>
</evidence>
<protein>
    <recommendedName>
        <fullName evidence="1">Polyphosphate kinase-2-related domain-containing protein</fullName>
    </recommendedName>
</protein>
<dbReference type="Gene3D" id="3.40.50.300">
    <property type="entry name" value="P-loop containing nucleotide triphosphate hydrolases"/>
    <property type="match status" value="1"/>
</dbReference>
<sequence>MQSRVRREQYTRAKEDIFVRTSISEAPRHTVEGNDKKHARLNLIADLLSGIPYEEVLHEGLTLPGRVFDPHYKVAPCRRSFMCRRSIDFERSPRCGHSVKCIKG</sequence>
<comment type="caution">
    <text evidence="2">The sequence shown here is derived from an EMBL/GenBank/DDBJ whole genome shotgun (WGS) entry which is preliminary data.</text>
</comment>
<gene>
    <name evidence="2" type="ORF">ACFOOQ_15890</name>
</gene>
<dbReference type="InterPro" id="IPR022488">
    <property type="entry name" value="PPK2-related"/>
</dbReference>
<keyword evidence="3" id="KW-1185">Reference proteome</keyword>
<feature type="domain" description="Polyphosphate kinase-2-related" evidence="1">
    <location>
        <begin position="2"/>
        <end position="56"/>
    </location>
</feature>
<dbReference type="Pfam" id="PF03976">
    <property type="entry name" value="PPK2"/>
    <property type="match status" value="1"/>
</dbReference>
<evidence type="ECO:0000313" key="3">
    <source>
        <dbReference type="Proteomes" id="UP001595711"/>
    </source>
</evidence>
<organism evidence="2 3">
    <name type="scientific">Ferrovibrio xuzhouensis</name>
    <dbReference type="NCBI Taxonomy" id="1576914"/>
    <lineage>
        <taxon>Bacteria</taxon>
        <taxon>Pseudomonadati</taxon>
        <taxon>Pseudomonadota</taxon>
        <taxon>Alphaproteobacteria</taxon>
        <taxon>Rhodospirillales</taxon>
        <taxon>Rhodospirillaceae</taxon>
        <taxon>Ferrovibrio</taxon>
    </lineage>
</organism>
<dbReference type="EMBL" id="JBHRYJ010000003">
    <property type="protein sequence ID" value="MFC3677040.1"/>
    <property type="molecule type" value="Genomic_DNA"/>
</dbReference>
<dbReference type="InterPro" id="IPR027417">
    <property type="entry name" value="P-loop_NTPase"/>
</dbReference>
<accession>A0ABV7VHT1</accession>
<reference evidence="3" key="1">
    <citation type="journal article" date="2019" name="Int. J. Syst. Evol. Microbiol.">
        <title>The Global Catalogue of Microorganisms (GCM) 10K type strain sequencing project: providing services to taxonomists for standard genome sequencing and annotation.</title>
        <authorList>
            <consortium name="The Broad Institute Genomics Platform"/>
            <consortium name="The Broad Institute Genome Sequencing Center for Infectious Disease"/>
            <person name="Wu L."/>
            <person name="Ma J."/>
        </authorList>
    </citation>
    <scope>NUCLEOTIDE SEQUENCE [LARGE SCALE GENOMIC DNA]</scope>
    <source>
        <strain evidence="3">KCTC 42182</strain>
    </source>
</reference>
<proteinExistence type="predicted"/>
<dbReference type="Proteomes" id="UP001595711">
    <property type="component" value="Unassembled WGS sequence"/>
</dbReference>
<evidence type="ECO:0000259" key="1">
    <source>
        <dbReference type="Pfam" id="PF03976"/>
    </source>
</evidence>